<feature type="region of interest" description="Disordered" evidence="1">
    <location>
        <begin position="37"/>
        <end position="70"/>
    </location>
</feature>
<dbReference type="Proteomes" id="UP001271007">
    <property type="component" value="Unassembled WGS sequence"/>
</dbReference>
<dbReference type="PROSITE" id="PS51299">
    <property type="entry name" value="HTH_APSES"/>
    <property type="match status" value="1"/>
</dbReference>
<dbReference type="PANTHER" id="PTHR43828:SF5">
    <property type="entry name" value="TRANSCRIPTIONAL REPRESSOR XBP1"/>
    <property type="match status" value="1"/>
</dbReference>
<dbReference type="InterPro" id="IPR036887">
    <property type="entry name" value="HTH_APSES_sf"/>
</dbReference>
<feature type="domain" description="HTH APSES-type" evidence="2">
    <location>
        <begin position="160"/>
        <end position="280"/>
    </location>
</feature>
<protein>
    <recommendedName>
        <fullName evidence="2">HTH APSES-type domain-containing protein</fullName>
    </recommendedName>
</protein>
<accession>A0AAJ0GFQ3</accession>
<feature type="region of interest" description="Disordered" evidence="1">
    <location>
        <begin position="1"/>
        <end position="25"/>
    </location>
</feature>
<proteinExistence type="predicted"/>
<feature type="region of interest" description="Disordered" evidence="1">
    <location>
        <begin position="314"/>
        <end position="414"/>
    </location>
</feature>
<sequence>MSSRCQPTHEPSSPVRQDSVTPSEYKTADSFKMKIQSLLNPSAMGNPAESSTTPSPPLTPAYTAAQSSAFSTPQSTSAAAVSTGKGQKLAKHDRSFANGLRAAVNFPVFELYEEPACLSQADQDELYRKHKQFKVEVCEKKATGSISDHTRHIPYSSDKKDFLEKTGRDGFNVFEYNFCLPGDADGKAYTVMWDYENGLTRITPFFKACKYSKTTPAKALSVNAGVKELSHSITGGALKAQGYWLPYQCARAICLTFCWNIRWPLVHIFGPSFVRDCVKPNEPDYGNFKIPQEIVRCATLEAESWKPTRKNGRYVDGIPRSAPQEVDTISRKELRPRSIKPRFKQGSPFESDGYATDDTRGFRIATPLADSPGISPKSSFHEHTITSSGWTSINRPRNTSSPPSPPNNSPVASLSNSLLAQPHFASWRDADPAQLSAGLQRAVKMPTAAHDKKRAAKRRRSSNSKTKAGAAYTDSHSTSDADVSESESDDADILISPPRGKKRARYHHAEKDVEMSDAASPKMRRNKKAEAKSTHFSAEDARAANLLLSLCHADDKLANGPNGLIKVRSQG</sequence>
<evidence type="ECO:0000256" key="1">
    <source>
        <dbReference type="SAM" id="MobiDB-lite"/>
    </source>
</evidence>
<dbReference type="GO" id="GO:0003677">
    <property type="term" value="F:DNA binding"/>
    <property type="evidence" value="ECO:0007669"/>
    <property type="project" value="InterPro"/>
</dbReference>
<gene>
    <name evidence="3" type="ORF">LTR09_002449</name>
</gene>
<dbReference type="InterPro" id="IPR051642">
    <property type="entry name" value="SWI6-like"/>
</dbReference>
<dbReference type="SUPFAM" id="SSF54616">
    <property type="entry name" value="DNA-binding domain of Mlu1-box binding protein MBP1"/>
    <property type="match status" value="1"/>
</dbReference>
<dbReference type="GO" id="GO:0033309">
    <property type="term" value="C:SBF transcription complex"/>
    <property type="evidence" value="ECO:0007669"/>
    <property type="project" value="TreeGrafter"/>
</dbReference>
<feature type="compositionally biased region" description="Polar residues" evidence="1">
    <location>
        <begin position="1"/>
        <end position="24"/>
    </location>
</feature>
<name>A0AAJ0GFQ3_9PEZI</name>
<evidence type="ECO:0000259" key="2">
    <source>
        <dbReference type="PROSITE" id="PS51299"/>
    </source>
</evidence>
<feature type="region of interest" description="Disordered" evidence="1">
    <location>
        <begin position="443"/>
        <end position="536"/>
    </location>
</feature>
<feature type="compositionally biased region" description="Low complexity" evidence="1">
    <location>
        <begin position="392"/>
        <end position="401"/>
    </location>
</feature>
<organism evidence="3 4">
    <name type="scientific">Extremus antarcticus</name>
    <dbReference type="NCBI Taxonomy" id="702011"/>
    <lineage>
        <taxon>Eukaryota</taxon>
        <taxon>Fungi</taxon>
        <taxon>Dikarya</taxon>
        <taxon>Ascomycota</taxon>
        <taxon>Pezizomycotina</taxon>
        <taxon>Dothideomycetes</taxon>
        <taxon>Dothideomycetidae</taxon>
        <taxon>Mycosphaerellales</taxon>
        <taxon>Extremaceae</taxon>
        <taxon>Extremus</taxon>
    </lineage>
</organism>
<keyword evidence="4" id="KW-1185">Reference proteome</keyword>
<dbReference type="EMBL" id="JAWDJX010000005">
    <property type="protein sequence ID" value="KAK3056656.1"/>
    <property type="molecule type" value="Genomic_DNA"/>
</dbReference>
<reference evidence="3" key="1">
    <citation type="submission" date="2023-04" db="EMBL/GenBank/DDBJ databases">
        <title>Black Yeasts Isolated from many extreme environments.</title>
        <authorList>
            <person name="Coleine C."/>
            <person name="Stajich J.E."/>
            <person name="Selbmann L."/>
        </authorList>
    </citation>
    <scope>NUCLEOTIDE SEQUENCE</scope>
    <source>
        <strain evidence="3">CCFEE 5312</strain>
    </source>
</reference>
<evidence type="ECO:0000313" key="3">
    <source>
        <dbReference type="EMBL" id="KAK3056656.1"/>
    </source>
</evidence>
<feature type="compositionally biased region" description="Basic residues" evidence="1">
    <location>
        <begin position="451"/>
        <end position="462"/>
    </location>
</feature>
<dbReference type="GO" id="GO:0000981">
    <property type="term" value="F:DNA-binding transcription factor activity, RNA polymerase II-specific"/>
    <property type="evidence" value="ECO:0007669"/>
    <property type="project" value="UniProtKB-ARBA"/>
</dbReference>
<feature type="compositionally biased region" description="Acidic residues" evidence="1">
    <location>
        <begin position="482"/>
        <end position="492"/>
    </location>
</feature>
<evidence type="ECO:0000313" key="4">
    <source>
        <dbReference type="Proteomes" id="UP001271007"/>
    </source>
</evidence>
<dbReference type="AlphaFoldDB" id="A0AAJ0GFQ3"/>
<comment type="caution">
    <text evidence="3">The sequence shown here is derived from an EMBL/GenBank/DDBJ whole genome shotgun (WGS) entry which is preliminary data.</text>
</comment>
<dbReference type="GO" id="GO:0030907">
    <property type="term" value="C:MBF transcription complex"/>
    <property type="evidence" value="ECO:0007669"/>
    <property type="project" value="TreeGrafter"/>
</dbReference>
<dbReference type="Gene3D" id="3.10.260.10">
    <property type="entry name" value="Transcription regulator HTH, APSES-type DNA-binding domain"/>
    <property type="match status" value="1"/>
</dbReference>
<dbReference type="InterPro" id="IPR003163">
    <property type="entry name" value="Tscrpt_reg_HTH_APSES-type"/>
</dbReference>
<dbReference type="PANTHER" id="PTHR43828">
    <property type="entry name" value="ASPARAGINASE"/>
    <property type="match status" value="1"/>
</dbReference>